<dbReference type="GeneID" id="18916021"/>
<dbReference type="RefSeq" id="XP_007394710.1">
    <property type="nucleotide sequence ID" value="XM_007394648.1"/>
</dbReference>
<dbReference type="HOGENOM" id="CLU_2813236_0_0_1"/>
<reference evidence="2 3" key="1">
    <citation type="journal article" date="2012" name="BMC Genomics">
        <title>Comparative genomics of the white-rot fungi, Phanerochaete carnosa and P. chrysosporium, to elucidate the genetic basis of the distinct wood types they colonize.</title>
        <authorList>
            <person name="Suzuki H."/>
            <person name="MacDonald J."/>
            <person name="Syed K."/>
            <person name="Salamov A."/>
            <person name="Hori C."/>
            <person name="Aerts A."/>
            <person name="Henrissat B."/>
            <person name="Wiebenga A."/>
            <person name="vanKuyk P.A."/>
            <person name="Barry K."/>
            <person name="Lindquist E."/>
            <person name="LaButti K."/>
            <person name="Lapidus A."/>
            <person name="Lucas S."/>
            <person name="Coutinho P."/>
            <person name="Gong Y."/>
            <person name="Samejima M."/>
            <person name="Mahadevan R."/>
            <person name="Abou-Zaid M."/>
            <person name="de Vries R.P."/>
            <person name="Igarashi K."/>
            <person name="Yadav J.S."/>
            <person name="Grigoriev I.V."/>
            <person name="Master E.R."/>
        </authorList>
    </citation>
    <scope>NUCLEOTIDE SEQUENCE [LARGE SCALE GENOMIC DNA]</scope>
    <source>
        <strain evidence="2 3">HHB-10118-sp</strain>
    </source>
</reference>
<feature type="region of interest" description="Disordered" evidence="1">
    <location>
        <begin position="1"/>
        <end position="35"/>
    </location>
</feature>
<organism evidence="2 3">
    <name type="scientific">Phanerochaete carnosa (strain HHB-10118-sp)</name>
    <name type="common">White-rot fungus</name>
    <name type="synonym">Peniophora carnosa</name>
    <dbReference type="NCBI Taxonomy" id="650164"/>
    <lineage>
        <taxon>Eukaryota</taxon>
        <taxon>Fungi</taxon>
        <taxon>Dikarya</taxon>
        <taxon>Basidiomycota</taxon>
        <taxon>Agaricomycotina</taxon>
        <taxon>Agaricomycetes</taxon>
        <taxon>Polyporales</taxon>
        <taxon>Phanerochaetaceae</taxon>
        <taxon>Phanerochaete</taxon>
    </lineage>
</organism>
<dbReference type="Proteomes" id="UP000008370">
    <property type="component" value="Unassembled WGS sequence"/>
</dbReference>
<accession>K5WCD2</accession>
<evidence type="ECO:0000256" key="1">
    <source>
        <dbReference type="SAM" id="MobiDB-lite"/>
    </source>
</evidence>
<gene>
    <name evidence="2" type="ORF">PHACADRAFT_254245</name>
</gene>
<keyword evidence="3" id="KW-1185">Reference proteome</keyword>
<dbReference type="KEGG" id="pco:PHACADRAFT_254245"/>
<proteinExistence type="predicted"/>
<protein>
    <submittedName>
        <fullName evidence="2">Uncharacterized protein</fullName>
    </submittedName>
</protein>
<sequence length="67" mass="7099">MVTLPLRLPRSHCPPHDRRPASAGRLTPLTSTDGSLTSVSLTLTTLASGNNSRAVPRHKAKRASLDG</sequence>
<evidence type="ECO:0000313" key="2">
    <source>
        <dbReference type="EMBL" id="EKM56880.1"/>
    </source>
</evidence>
<evidence type="ECO:0000313" key="3">
    <source>
        <dbReference type="Proteomes" id="UP000008370"/>
    </source>
</evidence>
<dbReference type="AlphaFoldDB" id="K5WCD2"/>
<dbReference type="InParanoid" id="K5WCD2"/>
<dbReference type="EMBL" id="JH930471">
    <property type="protein sequence ID" value="EKM56880.1"/>
    <property type="molecule type" value="Genomic_DNA"/>
</dbReference>
<name>K5WCD2_PHACS</name>